<evidence type="ECO:0000313" key="1">
    <source>
        <dbReference type="EMBL" id="KAJ7995155.1"/>
    </source>
</evidence>
<proteinExistence type="predicted"/>
<organism evidence="1 2">
    <name type="scientific">Dallia pectoralis</name>
    <name type="common">Alaska blackfish</name>
    <dbReference type="NCBI Taxonomy" id="75939"/>
    <lineage>
        <taxon>Eukaryota</taxon>
        <taxon>Metazoa</taxon>
        <taxon>Chordata</taxon>
        <taxon>Craniata</taxon>
        <taxon>Vertebrata</taxon>
        <taxon>Euteleostomi</taxon>
        <taxon>Actinopterygii</taxon>
        <taxon>Neopterygii</taxon>
        <taxon>Teleostei</taxon>
        <taxon>Protacanthopterygii</taxon>
        <taxon>Esociformes</taxon>
        <taxon>Umbridae</taxon>
        <taxon>Dallia</taxon>
    </lineage>
</organism>
<gene>
    <name evidence="1" type="ORF">DPEC_G00241630</name>
</gene>
<dbReference type="Proteomes" id="UP001157502">
    <property type="component" value="Chromosome 21"/>
</dbReference>
<sequence>MKMLLDIIIWFMFAFGTRRITSLELQPGMPHVCADTEMSMLGARQPCVQAFTRTVKVWKQGCTGHHRWCVGYERRTSYYTTYRQVYRMDVQRVFRCCPGWRQTGTDRGCLHRVCAVSTCFNGGRCAESEDQLCQCPLGFQGTHCQHGKSTQNQRKTARGRDIPVDMGSAAFEILAGDLLRKWE</sequence>
<accession>A0ACC2FUW6</accession>
<dbReference type="EMBL" id="CM055748">
    <property type="protein sequence ID" value="KAJ7995155.1"/>
    <property type="molecule type" value="Genomic_DNA"/>
</dbReference>
<evidence type="ECO:0000313" key="2">
    <source>
        <dbReference type="Proteomes" id="UP001157502"/>
    </source>
</evidence>
<protein>
    <submittedName>
        <fullName evidence="1">Uncharacterized protein</fullName>
    </submittedName>
</protein>
<comment type="caution">
    <text evidence="1">The sequence shown here is derived from an EMBL/GenBank/DDBJ whole genome shotgun (WGS) entry which is preliminary data.</text>
</comment>
<reference evidence="1" key="1">
    <citation type="submission" date="2021-05" db="EMBL/GenBank/DDBJ databases">
        <authorList>
            <person name="Pan Q."/>
            <person name="Jouanno E."/>
            <person name="Zahm M."/>
            <person name="Klopp C."/>
            <person name="Cabau C."/>
            <person name="Louis A."/>
            <person name="Berthelot C."/>
            <person name="Parey E."/>
            <person name="Roest Crollius H."/>
            <person name="Montfort J."/>
            <person name="Robinson-Rechavi M."/>
            <person name="Bouchez O."/>
            <person name="Lampietro C."/>
            <person name="Lopez Roques C."/>
            <person name="Donnadieu C."/>
            <person name="Postlethwait J."/>
            <person name="Bobe J."/>
            <person name="Dillon D."/>
            <person name="Chandos A."/>
            <person name="von Hippel F."/>
            <person name="Guiguen Y."/>
        </authorList>
    </citation>
    <scope>NUCLEOTIDE SEQUENCE</scope>
    <source>
        <strain evidence="1">YG-Jan2019</strain>
    </source>
</reference>
<name>A0ACC2FUW6_DALPE</name>
<keyword evidence="2" id="KW-1185">Reference proteome</keyword>